<dbReference type="SUPFAM" id="SSF52047">
    <property type="entry name" value="RNI-like"/>
    <property type="match status" value="1"/>
</dbReference>
<evidence type="ECO:0008006" key="3">
    <source>
        <dbReference type="Google" id="ProtNLM"/>
    </source>
</evidence>
<keyword evidence="1" id="KW-0611">Plant defense</keyword>
<gene>
    <name evidence="2" type="ORF">F2Q70_00000739</name>
</gene>
<sequence>MQSFDALTHNLKEYFLDMGSFLKDQKIIASTIIDVWSELHGKDNIICMNYLQELASHNLLKLLPLGKNKYEDGFFNEFLVKQDNISREFAIHQCEKESLSILQRKRLNLDIQENKFPNWCLNQTQPVTLNASLLSISTDDSFTSCWVEIRCPNVEILVLNLSSSTYALPNFIATMEKLKVVMIINHDLEVDVTETLQSLQEIEIDYCYNLIELPHWVSQVVSLKKLSITNCNKLCRLLEGICSLRNLEMLRVISCSNLFELPKKSERLNNLRLLDVSGCFQLKKLPLEIGKLQKLKKILMRDCYRCELPDSVKNLENLEVRCDEGTIFLWERFKQKMKNLTIIEEETEHNLNLLQLF</sequence>
<organism evidence="2">
    <name type="scientific">Brassica cretica</name>
    <name type="common">Mustard</name>
    <dbReference type="NCBI Taxonomy" id="69181"/>
    <lineage>
        <taxon>Eukaryota</taxon>
        <taxon>Viridiplantae</taxon>
        <taxon>Streptophyta</taxon>
        <taxon>Embryophyta</taxon>
        <taxon>Tracheophyta</taxon>
        <taxon>Spermatophyta</taxon>
        <taxon>Magnoliopsida</taxon>
        <taxon>eudicotyledons</taxon>
        <taxon>Gunneridae</taxon>
        <taxon>Pentapetalae</taxon>
        <taxon>rosids</taxon>
        <taxon>malvids</taxon>
        <taxon>Brassicales</taxon>
        <taxon>Brassicaceae</taxon>
        <taxon>Brassiceae</taxon>
        <taxon>Brassica</taxon>
    </lineage>
</organism>
<dbReference type="PANTHER" id="PTHR36766">
    <property type="entry name" value="PLANT BROAD-SPECTRUM MILDEW RESISTANCE PROTEIN RPW8"/>
    <property type="match status" value="1"/>
</dbReference>
<evidence type="ECO:0000313" key="2">
    <source>
        <dbReference type="EMBL" id="KAF2572864.1"/>
    </source>
</evidence>
<dbReference type="InterPro" id="IPR036388">
    <property type="entry name" value="WH-like_DNA-bd_sf"/>
</dbReference>
<comment type="caution">
    <text evidence="2">The sequence shown here is derived from an EMBL/GenBank/DDBJ whole genome shotgun (WGS) entry which is preliminary data.</text>
</comment>
<dbReference type="Gene3D" id="1.10.10.10">
    <property type="entry name" value="Winged helix-like DNA-binding domain superfamily/Winged helix DNA-binding domain"/>
    <property type="match status" value="1"/>
</dbReference>
<protein>
    <recommendedName>
        <fullName evidence="3">NB-ARC domain-containing protein</fullName>
    </recommendedName>
</protein>
<name>A0A8S9ISX5_BRACR</name>
<proteinExistence type="predicted"/>
<dbReference type="InterPro" id="IPR032675">
    <property type="entry name" value="LRR_dom_sf"/>
</dbReference>
<dbReference type="EMBL" id="QGKY02001015">
    <property type="protein sequence ID" value="KAF2572864.1"/>
    <property type="molecule type" value="Genomic_DNA"/>
</dbReference>
<dbReference type="Gene3D" id="3.80.10.10">
    <property type="entry name" value="Ribonuclease Inhibitor"/>
    <property type="match status" value="1"/>
</dbReference>
<dbReference type="GO" id="GO:0006952">
    <property type="term" value="P:defense response"/>
    <property type="evidence" value="ECO:0007669"/>
    <property type="project" value="UniProtKB-KW"/>
</dbReference>
<reference evidence="2" key="1">
    <citation type="submission" date="2019-12" db="EMBL/GenBank/DDBJ databases">
        <title>Genome sequencing and annotation of Brassica cretica.</title>
        <authorList>
            <person name="Studholme D.J."/>
            <person name="Sarris P.F."/>
        </authorList>
    </citation>
    <scope>NUCLEOTIDE SEQUENCE</scope>
    <source>
        <strain evidence="2">PFS-102/07</strain>
        <tissue evidence="2">Leaf</tissue>
    </source>
</reference>
<dbReference type="PANTHER" id="PTHR36766:SF3">
    <property type="entry name" value="RPW8 DOMAIN-CONTAINING PROTEIN"/>
    <property type="match status" value="1"/>
</dbReference>
<accession>A0A8S9ISX5</accession>
<evidence type="ECO:0000256" key="1">
    <source>
        <dbReference type="ARBA" id="ARBA00022821"/>
    </source>
</evidence>
<dbReference type="AlphaFoldDB" id="A0A8S9ISX5"/>